<feature type="compositionally biased region" description="Polar residues" evidence="1">
    <location>
        <begin position="1597"/>
        <end position="1607"/>
    </location>
</feature>
<feature type="transmembrane region" description="Helical" evidence="2">
    <location>
        <begin position="1884"/>
        <end position="1903"/>
    </location>
</feature>
<evidence type="ECO:0000256" key="2">
    <source>
        <dbReference type="SAM" id="Phobius"/>
    </source>
</evidence>
<evidence type="ECO:0000313" key="3">
    <source>
        <dbReference type="EMBL" id="KAA0146883.1"/>
    </source>
</evidence>
<organism evidence="3 4">
    <name type="scientific">Cafeteria roenbergensis</name>
    <name type="common">Marine flagellate</name>
    <dbReference type="NCBI Taxonomy" id="33653"/>
    <lineage>
        <taxon>Eukaryota</taxon>
        <taxon>Sar</taxon>
        <taxon>Stramenopiles</taxon>
        <taxon>Bigyra</taxon>
        <taxon>Opalozoa</taxon>
        <taxon>Bicosoecida</taxon>
        <taxon>Cafeteriaceae</taxon>
        <taxon>Cafeteria</taxon>
    </lineage>
</organism>
<feature type="compositionally biased region" description="Low complexity" evidence="1">
    <location>
        <begin position="1701"/>
        <end position="1714"/>
    </location>
</feature>
<feature type="compositionally biased region" description="Low complexity" evidence="1">
    <location>
        <begin position="697"/>
        <end position="715"/>
    </location>
</feature>
<feature type="compositionally biased region" description="Acidic residues" evidence="1">
    <location>
        <begin position="681"/>
        <end position="696"/>
    </location>
</feature>
<dbReference type="Proteomes" id="UP000323011">
    <property type="component" value="Unassembled WGS sequence"/>
</dbReference>
<accession>A0A5A8C1G0</accession>
<protein>
    <submittedName>
        <fullName evidence="3">Uncharacterized protein</fullName>
    </submittedName>
</protein>
<feature type="compositionally biased region" description="Acidic residues" evidence="1">
    <location>
        <begin position="1715"/>
        <end position="1724"/>
    </location>
</feature>
<gene>
    <name evidence="3" type="ORF">FNF29_07764</name>
</gene>
<dbReference type="EMBL" id="VLTN01000076">
    <property type="protein sequence ID" value="KAA0146883.1"/>
    <property type="molecule type" value="Genomic_DNA"/>
</dbReference>
<comment type="caution">
    <text evidence="3">The sequence shown here is derived from an EMBL/GenBank/DDBJ whole genome shotgun (WGS) entry which is preliminary data.</text>
</comment>
<proteinExistence type="predicted"/>
<feature type="region of interest" description="Disordered" evidence="1">
    <location>
        <begin position="666"/>
        <end position="715"/>
    </location>
</feature>
<keyword evidence="2" id="KW-1133">Transmembrane helix</keyword>
<feature type="transmembrane region" description="Helical" evidence="2">
    <location>
        <begin position="1855"/>
        <end position="1878"/>
    </location>
</feature>
<feature type="region of interest" description="Disordered" evidence="1">
    <location>
        <begin position="1586"/>
        <end position="1607"/>
    </location>
</feature>
<name>A0A5A8C1G0_CAFRO</name>
<feature type="region of interest" description="Disordered" evidence="1">
    <location>
        <begin position="1701"/>
        <end position="1732"/>
    </location>
</feature>
<keyword evidence="2" id="KW-0472">Membrane</keyword>
<keyword evidence="4" id="KW-1185">Reference proteome</keyword>
<evidence type="ECO:0000313" key="4">
    <source>
        <dbReference type="Proteomes" id="UP000323011"/>
    </source>
</evidence>
<reference evidence="3 4" key="1">
    <citation type="submission" date="2019-07" db="EMBL/GenBank/DDBJ databases">
        <title>Genomes of Cafeteria roenbergensis.</title>
        <authorList>
            <person name="Fischer M.G."/>
            <person name="Hackl T."/>
            <person name="Roman M."/>
        </authorList>
    </citation>
    <scope>NUCLEOTIDE SEQUENCE [LARGE SCALE GENOMIC DNA]</scope>
    <source>
        <strain evidence="3 4">BVI</strain>
    </source>
</reference>
<evidence type="ECO:0000256" key="1">
    <source>
        <dbReference type="SAM" id="MobiDB-lite"/>
    </source>
</evidence>
<keyword evidence="2" id="KW-0812">Transmembrane</keyword>
<sequence>MVSMIGAIQQSQGQSGTARGSCMAVMSAISVLGESCREPDPQADEDEVANTRARMVQAHGLGAVDAVIALTARLVRDLACLSDDSPARSGQEELGRQALAGQLVGTTSSALLVLHSLLAGPGGAHACRRLRRSAGAQLFLGLAGAVPTACRTALIALDYVVGTDGESVPLSPPLLAGLATAAEAGPIQACLAARVLCAVTISPDRGKGASLEALEEAFWDSTCRQSRVATASKTTLTLSTALLSRFLAVSAVPLPDGAGTACGAGPLTAARSSGYASARALSDEDRAVLAVLQSPGDAAAFPGPDVRRMADHRAHLFAEALEASTESQPDPLSEASALDMMGVISDAQSGPGEPRGDAAMAEALLDLAAARDASSLADAYLGLWSAFASPMGAVVRSGLLVDTGAEGASMSAIDESLTLTAGSASAASEARWRAAGAADDSADGSTEGVAEGVALVRSALAAIRVDAPPTAGDAVDMHNIHAVESIAEAFSSSQRRDRFLTQAPPRTWKHSTRAPPLAIDADPVHRAVAEQAGPRPAADADATQATARVKRALAASLGRSLGVVDRFEPASAVAALVADEAATAHPVSPGGRAGAVVLTAADGTSCVEWPLLSPPDVDALAEVSEVSDPAAAAAIASWRVAPFGGGDEASAALPEMRRAMTSLAPAWSRHWNTPPAGAPADGEEEDEDEDEDEDEAGPAPAAATTTAAAEAAAPSATAGVRQAAAATAGDAVVGSPPAPSALTATDAAAAPLAAGPGVAACSPGLDLGALKPARCRAAYGGLVQLLAGHGLVPTFGPHSRPTRLGRLLASEVWVSDMGLAQTDPLVAVSALMHGQTGFQARQALEAAGLPALLRTQLMALPLTHCLPVEPVGIHGPDCTCSAEGAHRDGLLRAARDVTDGAPPDPAAGPSSEAELAASLVSDATAEMAAGTAAGAGLELPAIGSEGRVRDTRWASPTGLADSLVGGGASRPDLARGAAASAALWAGTAVGAGMLAGRGAGVGAGAEVPVGWGDASGRPWLLPCSEPAAPDQYAKKSIAYRYAWDPAFGDLVMTAKGRRALGERRSALVGGESPTTPACVEEAVTAALLLPRGSVVGPGALSDGMAVAFRALLAAVAGPAAPQLLAPAAALASAFRAASVQAAGVSGTGEEPAPSGLEAALRASSSLAVMPPLVAEAAMAGAGPAIQAAKSAAAGLARSGSGGGGAAAAAAAATAAAAASELAAAAAGSQGAGAAPPATPGAGRVDASLPTDACSWDLPVVPVFAGPAACGTSGSSSGSGDATADAPPAVARSWVGVSTMSAAPAAAEAAAAVICRDVLRPSDNLAAQLREALCGAGPLACEGAALMAVAASGDVLATAGGIAELTMAGLRTALIALDDGETSPSEWSDPLSLWFAIRSLTGQAELLLLATATAGKPQRSIDLPWRDLVVAMAHRQTAFASGRQRVRHSLAAILRSAAASEGWSKRGFSPAGLAAKVAARRAAGSDPAPDPDAWAPLPEEPDAALCLLVTSLRSAVATVAQAAGVAAHVVRAVREALAADLAAPSAAAAAPAGSALARPFAGAGHAANERGPAGWAGYRAAMQAHLDSSSGAMPPSNPSGQWEPSMGSSPPLPPCALPALVGPKAGLVAVLMAASVSAGRFSPYAHRLVSGVEAWCRSAPAAGRLWACRSGMLRLLMRVAVRRAVAEEAKAAADCAEVASAPTPAAPAADGSAAEDAVDGDGDADAGDRPHGQHFGPTGVALQLALDGAAELLRTSPLSVAMLCDGRVLSDSALRRVVRLAISRPVDGAIFVRSLAMEAFWPAVVEAPVAADTVWWTMDSALAAERDASPGARVSGGLRVHPYDPSIARGMRRLKVIAHLEAALPIASALLVAAVPGLAAVGRDTVCALSASLVVWAPVALLAGRASLRRLLARCARAADVLVKRRVIPAGRLRAWAGQASLPFAVVTPASLEAETASGSSFAAELLRSAGSASCAGHHAPQRVFHATAAAAAACSCGALIRRAEPAAEHAPDEEAPAEASGPFQVSSASLPLPPAICDEDVARGPAGICFGDDGLGEGPDSPAPVAFGDEGRCFLGCVVGQTHAWRSHYDARPGERPSMAKTSGFGYWQWLELLAAIDEAAVSLLAPEPSSQS</sequence>